<evidence type="ECO:0000313" key="5">
    <source>
        <dbReference type="Proteomes" id="UP000824469"/>
    </source>
</evidence>
<feature type="compositionally biased region" description="Polar residues" evidence="1">
    <location>
        <begin position="232"/>
        <end position="242"/>
    </location>
</feature>
<dbReference type="InterPro" id="IPR003604">
    <property type="entry name" value="Matrin/U1-like-C_Znf_C2H2"/>
</dbReference>
<dbReference type="Gene3D" id="3.30.160.60">
    <property type="entry name" value="Classic Zinc Finger"/>
    <property type="match status" value="9"/>
</dbReference>
<name>A0AA38FYI8_TAXCH</name>
<dbReference type="PANTHER" id="PTHR47487:SF8">
    <property type="entry name" value="OS08G0270900 PROTEIN"/>
    <property type="match status" value="1"/>
</dbReference>
<feature type="domain" description="C2H2-type" evidence="2">
    <location>
        <begin position="616"/>
        <end position="637"/>
    </location>
</feature>
<organism evidence="4 5">
    <name type="scientific">Taxus chinensis</name>
    <name type="common">Chinese yew</name>
    <name type="synonym">Taxus wallichiana var. chinensis</name>
    <dbReference type="NCBI Taxonomy" id="29808"/>
    <lineage>
        <taxon>Eukaryota</taxon>
        <taxon>Viridiplantae</taxon>
        <taxon>Streptophyta</taxon>
        <taxon>Embryophyta</taxon>
        <taxon>Tracheophyta</taxon>
        <taxon>Spermatophyta</taxon>
        <taxon>Pinopsida</taxon>
        <taxon>Pinidae</taxon>
        <taxon>Conifers II</taxon>
        <taxon>Cupressales</taxon>
        <taxon>Taxaceae</taxon>
        <taxon>Taxus</taxon>
    </lineage>
</organism>
<dbReference type="GO" id="GO:0008270">
    <property type="term" value="F:zinc ion binding"/>
    <property type="evidence" value="ECO:0007669"/>
    <property type="project" value="InterPro"/>
</dbReference>
<feature type="domain" description="C2H2-type" evidence="2">
    <location>
        <begin position="452"/>
        <end position="476"/>
    </location>
</feature>
<evidence type="ECO:0000259" key="2">
    <source>
        <dbReference type="SMART" id="SM00355"/>
    </source>
</evidence>
<feature type="domain" description="U1-type" evidence="3">
    <location>
        <begin position="449"/>
        <end position="483"/>
    </location>
</feature>
<protein>
    <submittedName>
        <fullName evidence="4">Uncharacterized protein</fullName>
    </submittedName>
</protein>
<dbReference type="PANTHER" id="PTHR47487">
    <property type="entry name" value="OS06G0651300 PROTEIN-RELATED"/>
    <property type="match status" value="1"/>
</dbReference>
<sequence>MGSVSISLPLLNEEKLQELINHEIAKIELVRRDLTRKYQEQIAELELAFRQKLYQLHLHTSSSQDEVLQAKVSKNLQRETKRSLDSGLLEQPGWCSLCEVDCNTEKNLKKHILLKNHPWTLQKPIQGLRDEERNSKQLKSLIELQQQKKHTINSFDKQEKQMKEGGIYGKKMQQDNSRSLDSGSPERPGWCLLSEVGCNTDKNLNDHILGKKLQSTLNLLKQGSADKGGGNSKQQKPLTELQQQDKDIIDNLDKQENQIKEGGMCSKKMQQDSSSSLDLGFPEQPGWCLLCEVECSSEKNLNEIHILGKKHQSKFKMLNQDSGFPEQTRWCSLCEVKCTGEKDLENHILGKKHQSKLKMLKQDSGFPEQSGCEVECTSEKDLENHSLGKKHQSKLKMLNQDSGFPEQPGWCSLCEVECPNEENLNELHISGKKHQLKLKMLNQVSGFPEKPGWCSLCEVECTNEKDLENHILGKKHQSKLKMLGEDSGFPEQSEYEVECTSEKDLENHILGKKHQSTLKMLQQDSGFPEQPGWCSLCEVECPSEENLNEFHISGKKHQSRLKMLNQVSGFPEKPGWCSLCEIECTNEKDLENHILGKKHQSKYKMLEQDSGFPEQSECEVECTSEKDLENHILGKKHQLKIKMLNRDLGFPEQPRWCSLCEVECPNEENLNEFHISGKKHQSKLKMLNQDSKFLEQPGWCSLCEFECTSEKDLENHILGKKRQSNLKMLKQESGEGISKQVKPKTDQEQQESDMIGNLDKREKQTKEGGIHITSHKLKTPLSSSQLTIEGFGVSICQIDFESHLSGSEHEMQLRRRDKSITLSEVKDDSSKCEITRGKELIKNECGLLVNDNVEKRVEKMLVGKINHDRDIGAKNDKMCMKENAELNVQQQIKGGGIPSEICKMSSNSNQIRKKLGIPDYGSLAKGSLDKTVGDKTVLDFKDDGYLHNKHLMGWQESPRQRCAVL</sequence>
<keyword evidence="5" id="KW-1185">Reference proteome</keyword>
<feature type="region of interest" description="Disordered" evidence="1">
    <location>
        <begin position="222"/>
        <end position="244"/>
    </location>
</feature>
<reference evidence="4 5" key="1">
    <citation type="journal article" date="2021" name="Nat. Plants">
        <title>The Taxus genome provides insights into paclitaxel biosynthesis.</title>
        <authorList>
            <person name="Xiong X."/>
            <person name="Gou J."/>
            <person name="Liao Q."/>
            <person name="Li Y."/>
            <person name="Zhou Q."/>
            <person name="Bi G."/>
            <person name="Li C."/>
            <person name="Du R."/>
            <person name="Wang X."/>
            <person name="Sun T."/>
            <person name="Guo L."/>
            <person name="Liang H."/>
            <person name="Lu P."/>
            <person name="Wu Y."/>
            <person name="Zhang Z."/>
            <person name="Ro D.K."/>
            <person name="Shang Y."/>
            <person name="Huang S."/>
            <person name="Yan J."/>
        </authorList>
    </citation>
    <scope>NUCLEOTIDE SEQUENCE [LARGE SCALE GENOMIC DNA]</scope>
    <source>
        <strain evidence="4">Ta-2019</strain>
    </source>
</reference>
<feature type="domain" description="U1-type" evidence="3">
    <location>
        <begin position="572"/>
        <end position="606"/>
    </location>
</feature>
<dbReference type="SMART" id="SM00451">
    <property type="entry name" value="ZnF_U1"/>
    <property type="match status" value="11"/>
</dbReference>
<feature type="domain" description="C2H2-type" evidence="2">
    <location>
        <begin position="329"/>
        <end position="353"/>
    </location>
</feature>
<evidence type="ECO:0000313" key="4">
    <source>
        <dbReference type="EMBL" id="KAH9312850.1"/>
    </source>
</evidence>
<dbReference type="SUPFAM" id="SSF57667">
    <property type="entry name" value="beta-beta-alpha zinc fingers"/>
    <property type="match status" value="5"/>
</dbReference>
<evidence type="ECO:0000256" key="1">
    <source>
        <dbReference type="SAM" id="MobiDB-lite"/>
    </source>
</evidence>
<feature type="region of interest" description="Disordered" evidence="1">
    <location>
        <begin position="731"/>
        <end position="756"/>
    </location>
</feature>
<feature type="domain" description="U1-type" evidence="3">
    <location>
        <begin position="406"/>
        <end position="441"/>
    </location>
</feature>
<feature type="domain" description="C2H2-type" evidence="2">
    <location>
        <begin position="93"/>
        <end position="117"/>
    </location>
</feature>
<comment type="caution">
    <text evidence="4">The sequence shown here is derived from an EMBL/GenBank/DDBJ whole genome shotgun (WGS) entry which is preliminary data.</text>
</comment>
<dbReference type="InterPro" id="IPR036236">
    <property type="entry name" value="Znf_C2H2_sf"/>
</dbReference>
<dbReference type="EMBL" id="JAHRHJ020000006">
    <property type="protein sequence ID" value="KAH9312850.1"/>
    <property type="molecule type" value="Genomic_DNA"/>
</dbReference>
<feature type="domain" description="U1-type" evidence="3">
    <location>
        <begin position="492"/>
        <end position="521"/>
    </location>
</feature>
<dbReference type="AlphaFoldDB" id="A0AA38FYI8"/>
<feature type="domain" description="U1-type" evidence="3">
    <location>
        <begin position="652"/>
        <end position="687"/>
    </location>
</feature>
<proteinExistence type="predicted"/>
<dbReference type="SMART" id="SM00355">
    <property type="entry name" value="ZnF_C2H2"/>
    <property type="match status" value="5"/>
</dbReference>
<feature type="domain" description="C2H2-type" evidence="2">
    <location>
        <begin position="575"/>
        <end position="599"/>
    </location>
</feature>
<accession>A0AA38FYI8</accession>
<gene>
    <name evidence="4" type="ORF">KI387_027885</name>
</gene>
<feature type="domain" description="U1-type" evidence="3">
    <location>
        <begin position="529"/>
        <end position="564"/>
    </location>
</feature>
<feature type="domain" description="U1-type" evidence="3">
    <location>
        <begin position="695"/>
        <end position="729"/>
    </location>
</feature>
<feature type="domain" description="U1-type" evidence="3">
    <location>
        <begin position="283"/>
        <end position="318"/>
    </location>
</feature>
<dbReference type="Proteomes" id="UP000824469">
    <property type="component" value="Unassembled WGS sequence"/>
</dbReference>
<feature type="domain" description="U1-type" evidence="3">
    <location>
        <begin position="369"/>
        <end position="398"/>
    </location>
</feature>
<evidence type="ECO:0000259" key="3">
    <source>
        <dbReference type="SMART" id="SM00451"/>
    </source>
</evidence>
<dbReference type="Pfam" id="PF12874">
    <property type="entry name" value="zf-met"/>
    <property type="match status" value="8"/>
</dbReference>
<dbReference type="InterPro" id="IPR013087">
    <property type="entry name" value="Znf_C2H2_type"/>
</dbReference>
<feature type="domain" description="U1-type" evidence="3">
    <location>
        <begin position="326"/>
        <end position="360"/>
    </location>
</feature>
<feature type="domain" description="U1-type" evidence="3">
    <location>
        <begin position="618"/>
        <end position="644"/>
    </location>
</feature>
<dbReference type="GO" id="GO:0003676">
    <property type="term" value="F:nucleic acid binding"/>
    <property type="evidence" value="ECO:0007669"/>
    <property type="project" value="InterPro"/>
</dbReference>